<dbReference type="Pfam" id="PF13280">
    <property type="entry name" value="WYL"/>
    <property type="match status" value="1"/>
</dbReference>
<dbReference type="InterPro" id="IPR036390">
    <property type="entry name" value="WH_DNA-bd_sf"/>
</dbReference>
<evidence type="ECO:0000259" key="1">
    <source>
        <dbReference type="Pfam" id="PF08279"/>
    </source>
</evidence>
<dbReference type="PROSITE" id="PS52050">
    <property type="entry name" value="WYL"/>
    <property type="match status" value="1"/>
</dbReference>
<dbReference type="Pfam" id="PF25583">
    <property type="entry name" value="WCX"/>
    <property type="match status" value="1"/>
</dbReference>
<dbReference type="EMBL" id="SMDR01000001">
    <property type="protein sequence ID" value="TNJ34800.1"/>
    <property type="molecule type" value="Genomic_DNA"/>
</dbReference>
<dbReference type="Pfam" id="PF08279">
    <property type="entry name" value="HTH_11"/>
    <property type="match status" value="1"/>
</dbReference>
<dbReference type="Proteomes" id="UP000305760">
    <property type="component" value="Unassembled WGS sequence"/>
</dbReference>
<gene>
    <name evidence="4" type="ORF">E1B00_03180</name>
</gene>
<dbReference type="InterPro" id="IPR013196">
    <property type="entry name" value="HTH_11"/>
</dbReference>
<comment type="caution">
    <text evidence="4">The sequence shown here is derived from an EMBL/GenBank/DDBJ whole genome shotgun (WGS) entry which is preliminary data.</text>
</comment>
<name>A0A5C4RUG7_9GAMM</name>
<proteinExistence type="predicted"/>
<evidence type="ECO:0000259" key="2">
    <source>
        <dbReference type="Pfam" id="PF13280"/>
    </source>
</evidence>
<dbReference type="InterPro" id="IPR036388">
    <property type="entry name" value="WH-like_DNA-bd_sf"/>
</dbReference>
<keyword evidence="5" id="KW-1185">Reference proteome</keyword>
<accession>A0A5C4RUG7</accession>
<evidence type="ECO:0000313" key="4">
    <source>
        <dbReference type="EMBL" id="TNJ34800.1"/>
    </source>
</evidence>
<evidence type="ECO:0000259" key="3">
    <source>
        <dbReference type="Pfam" id="PF25583"/>
    </source>
</evidence>
<sequence length="316" mass="34667">MTAAPATRLLALLELLQTRRQCSGAELASALEIDRRTVRRYIAQLEALGVPLIASRGRDGGYGLVPGFKLPPMMFSNDEALALSLGLLMARGLGLAESAPAIASAQAKLERVMPAALRAQARAIDETVKVDANTRTTLRDNRALSLLSTAARAQQRVRLHYRSAIGEDSTRDFDPYGLALRSGRWYVSGHCHLRQGLRSFRLDRITGVDLLPASFLRPTGFDALAHLTESLANMPRSQRAEVLLCASLDDAKCCLFPELGTFEPTPEGTRLSVQVDDLAWLARELSRLPFAFRVIAPEGLREALARHARRLGEFAR</sequence>
<reference evidence="4 5" key="1">
    <citation type="submission" date="2019-03" db="EMBL/GenBank/DDBJ databases">
        <title>Arenimonas daejeonensis sp. nov., isolated from compost.</title>
        <authorList>
            <person name="Jeon C.O."/>
        </authorList>
    </citation>
    <scope>NUCLEOTIDE SEQUENCE [LARGE SCALE GENOMIC DNA]</scope>
    <source>
        <strain evidence="4 5">R29</strain>
    </source>
</reference>
<organism evidence="4 5">
    <name type="scientific">Arenimonas terrae</name>
    <dbReference type="NCBI Taxonomy" id="2546226"/>
    <lineage>
        <taxon>Bacteria</taxon>
        <taxon>Pseudomonadati</taxon>
        <taxon>Pseudomonadota</taxon>
        <taxon>Gammaproteobacteria</taxon>
        <taxon>Lysobacterales</taxon>
        <taxon>Lysobacteraceae</taxon>
        <taxon>Arenimonas</taxon>
    </lineage>
</organism>
<dbReference type="InterPro" id="IPR026881">
    <property type="entry name" value="WYL_dom"/>
</dbReference>
<protein>
    <submittedName>
        <fullName evidence="4">YafY family transcriptional regulator</fullName>
    </submittedName>
</protein>
<dbReference type="PIRSF" id="PIRSF016838">
    <property type="entry name" value="PafC"/>
    <property type="match status" value="1"/>
</dbReference>
<feature type="domain" description="WCX" evidence="3">
    <location>
        <begin position="261"/>
        <end position="311"/>
    </location>
</feature>
<dbReference type="OrthoDB" id="9807255at2"/>
<dbReference type="AlphaFoldDB" id="A0A5C4RUG7"/>
<feature type="domain" description="Helix-turn-helix type 11" evidence="1">
    <location>
        <begin position="8"/>
        <end position="62"/>
    </location>
</feature>
<dbReference type="SUPFAM" id="SSF46785">
    <property type="entry name" value="Winged helix' DNA-binding domain"/>
    <property type="match status" value="1"/>
</dbReference>
<dbReference type="PANTHER" id="PTHR34580:SF3">
    <property type="entry name" value="PROTEIN PAFB"/>
    <property type="match status" value="1"/>
</dbReference>
<dbReference type="InterPro" id="IPR057727">
    <property type="entry name" value="WCX_dom"/>
</dbReference>
<feature type="domain" description="WYL" evidence="2">
    <location>
        <begin position="143"/>
        <end position="209"/>
    </location>
</feature>
<dbReference type="PANTHER" id="PTHR34580">
    <property type="match status" value="1"/>
</dbReference>
<evidence type="ECO:0000313" key="5">
    <source>
        <dbReference type="Proteomes" id="UP000305760"/>
    </source>
</evidence>
<dbReference type="RefSeq" id="WP_139445598.1">
    <property type="nucleotide sequence ID" value="NZ_SMDR01000001.1"/>
</dbReference>
<dbReference type="InterPro" id="IPR028349">
    <property type="entry name" value="PafC-like"/>
</dbReference>
<dbReference type="Gene3D" id="1.10.10.10">
    <property type="entry name" value="Winged helix-like DNA-binding domain superfamily/Winged helix DNA-binding domain"/>
    <property type="match status" value="1"/>
</dbReference>
<dbReference type="InterPro" id="IPR051534">
    <property type="entry name" value="CBASS_pafABC_assoc_protein"/>
</dbReference>